<organism evidence="3 4">
    <name type="scientific">Sphingomonas sanxanigenens DSM 19645 = NX02</name>
    <dbReference type="NCBI Taxonomy" id="1123269"/>
    <lineage>
        <taxon>Bacteria</taxon>
        <taxon>Pseudomonadati</taxon>
        <taxon>Pseudomonadota</taxon>
        <taxon>Alphaproteobacteria</taxon>
        <taxon>Sphingomonadales</taxon>
        <taxon>Sphingomonadaceae</taxon>
        <taxon>Sphingomonas</taxon>
    </lineage>
</organism>
<evidence type="ECO:0000313" key="3">
    <source>
        <dbReference type="EMBL" id="AKH18972.1"/>
    </source>
</evidence>
<feature type="compositionally biased region" description="Basic and acidic residues" evidence="1">
    <location>
        <begin position="411"/>
        <end position="422"/>
    </location>
</feature>
<dbReference type="KEGG" id="ssan:NX02_p1655"/>
<accession>A0A0F7JTK8</accession>
<dbReference type="PANTHER" id="PTHR33375:SF7">
    <property type="entry name" value="CHROMOSOME 2-PARTITIONING PROTEIN PARB-RELATED"/>
    <property type="match status" value="1"/>
</dbReference>
<dbReference type="RefSeq" id="WP_047100416.1">
    <property type="nucleotide sequence ID" value="NZ_CP011450.1"/>
</dbReference>
<dbReference type="InterPro" id="IPR036086">
    <property type="entry name" value="ParB/Sulfiredoxin_sf"/>
</dbReference>
<proteinExistence type="predicted"/>
<dbReference type="CDD" id="cd16406">
    <property type="entry name" value="ParB_N_like"/>
    <property type="match status" value="1"/>
</dbReference>
<keyword evidence="4" id="KW-1185">Reference proteome</keyword>
<feature type="domain" description="ParB-like N-terminal" evidence="2">
    <location>
        <begin position="3"/>
        <end position="99"/>
    </location>
</feature>
<dbReference type="AlphaFoldDB" id="A0A0F7JTK8"/>
<evidence type="ECO:0000313" key="4">
    <source>
        <dbReference type="Proteomes" id="UP000018851"/>
    </source>
</evidence>
<dbReference type="SUPFAM" id="SSF110849">
    <property type="entry name" value="ParB/Sulfiredoxin"/>
    <property type="match status" value="1"/>
</dbReference>
<sequence length="722" mass="77875">MIQTVKLAKLRLSPINVRTADPAALALEPLAADIAARGVLQNLLVTPASKPRGTFEVFDGGRRLRALQLLAQAGTIDAADYEVPVLVLKDDEAALSETSLAANFHQLRLNPAEECKAFQHFLGADGDIDAVAKRFGQTRRFIEGRLRLAALAVPIFDALAAGEITLDVAKAYATTDSQARQLSVWEAYQHSNPVADTIRRVIAQNSMDANSPIARLVGEDAYVAAGGAVDRDLFSDNADKWTNPEIAEGLADALLRAEADRLAAELGLGWVRPIRTAYAISHAHNLYHVSLEQPALDEATSDRLAQLRTREAELNSAIQHNGFGDAQIEVFIKELNQVSDDIDAIENRAPVLPEGLRPHVGAFLTLTPQGEMQLDPRYYSEMPITRVSDQDAEPPIADGADEAADAGNPERGSDGAASDREHIVDGFRIGDVETDDAGAGSKPISARLADELAMQRRDVLGASILDHPELALDYLLFAMIDPTYVAGHRDTGTTIRAPFPTDPIVGDVPASPARDMLATARATLNAGWADHETLFDRFMAFRALDDGDKTAWMTWIVAVTLETRPVHLRDTASLHDSLAGIMGIDVAAMWRPTAANFFDRISKSTMVGILNDVGGPAVAQRHATLKKPEMATASEKLFSGRTIVEPEVKAAALAWLPEPMRFATIDLSSMAEADDGAATDGEAGETDSLDPDDAADDDYNDVDDDDTLMASRFDEIADQLVD</sequence>
<dbReference type="InterPro" id="IPR003115">
    <property type="entry name" value="ParB_N"/>
</dbReference>
<keyword evidence="3" id="KW-0614">Plasmid</keyword>
<dbReference type="InterPro" id="IPR050336">
    <property type="entry name" value="Chromosome_partition/occlusion"/>
</dbReference>
<dbReference type="GO" id="GO:0005694">
    <property type="term" value="C:chromosome"/>
    <property type="evidence" value="ECO:0007669"/>
    <property type="project" value="TreeGrafter"/>
</dbReference>
<dbReference type="GO" id="GO:0007059">
    <property type="term" value="P:chromosome segregation"/>
    <property type="evidence" value="ECO:0007669"/>
    <property type="project" value="TreeGrafter"/>
</dbReference>
<dbReference type="Gene3D" id="1.10.10.2830">
    <property type="match status" value="1"/>
</dbReference>
<evidence type="ECO:0000256" key="1">
    <source>
        <dbReference type="SAM" id="MobiDB-lite"/>
    </source>
</evidence>
<geneLocation type="plasmid" evidence="3 4">
    <name>pNXO2</name>
</geneLocation>
<dbReference type="PANTHER" id="PTHR33375">
    <property type="entry name" value="CHROMOSOME-PARTITIONING PROTEIN PARB-RELATED"/>
    <property type="match status" value="1"/>
</dbReference>
<dbReference type="EMBL" id="CP011450">
    <property type="protein sequence ID" value="AKH18972.1"/>
    <property type="molecule type" value="Genomic_DNA"/>
</dbReference>
<dbReference type="SUPFAM" id="SSF109709">
    <property type="entry name" value="KorB DNA-binding domain-like"/>
    <property type="match status" value="1"/>
</dbReference>
<dbReference type="Proteomes" id="UP000018851">
    <property type="component" value="Plasmid pNXO2"/>
</dbReference>
<gene>
    <name evidence="3" type="ORF">NX02_p1655</name>
</gene>
<evidence type="ECO:0000259" key="2">
    <source>
        <dbReference type="SMART" id="SM00470"/>
    </source>
</evidence>
<dbReference type="Pfam" id="PF02195">
    <property type="entry name" value="ParB_N"/>
    <property type="match status" value="1"/>
</dbReference>
<protein>
    <recommendedName>
        <fullName evidence="2">ParB-like N-terminal domain-containing protein</fullName>
    </recommendedName>
</protein>
<dbReference type="InterPro" id="IPR041468">
    <property type="entry name" value="HTH_ParB/Spo0J"/>
</dbReference>
<reference evidence="3 4" key="1">
    <citation type="submission" date="2015-05" db="EMBL/GenBank/DDBJ databases">
        <title>Plasmid of Sphingomonas sanxanigenens NX02.</title>
        <authorList>
            <person name="Huang H."/>
            <person name="Ma T."/>
        </authorList>
    </citation>
    <scope>NUCLEOTIDE SEQUENCE [LARGE SCALE GENOMIC DNA]</scope>
    <source>
        <strain evidence="3 4">NX02</strain>
        <plasmid evidence="4">Plasmid pNXO2</plasmid>
    </source>
</reference>
<feature type="region of interest" description="Disordered" evidence="1">
    <location>
        <begin position="389"/>
        <end position="422"/>
    </location>
</feature>
<feature type="region of interest" description="Disordered" evidence="1">
    <location>
        <begin position="673"/>
        <end position="705"/>
    </location>
</feature>
<name>A0A0F7JTK8_9SPHN</name>
<dbReference type="Gene3D" id="3.90.1530.30">
    <property type="match status" value="1"/>
</dbReference>
<dbReference type="SMART" id="SM00470">
    <property type="entry name" value="ParB"/>
    <property type="match status" value="1"/>
</dbReference>
<dbReference type="Pfam" id="PF17762">
    <property type="entry name" value="HTH_ParB"/>
    <property type="match status" value="1"/>
</dbReference>